<accession>A0ABS4U076</accession>
<name>A0ABS4U076_9PSEU</name>
<keyword evidence="2" id="KW-1185">Reference proteome</keyword>
<comment type="caution">
    <text evidence="1">The sequence shown here is derived from an EMBL/GenBank/DDBJ whole genome shotgun (WGS) entry which is preliminary data.</text>
</comment>
<sequence>MPEGDDASGVRMGETDPHIHVGARLNADAMSRDLIASTFGLVSDLPAVVETGCGLEGVPRAMTSPLPERVTCLACREYASREYLRFAEQTERLSGTPGLAVSDEQMRLAADHFRELAHKFS</sequence>
<dbReference type="Proteomes" id="UP001519332">
    <property type="component" value="Unassembled WGS sequence"/>
</dbReference>
<gene>
    <name evidence="1" type="ORF">JOF56_010437</name>
</gene>
<proteinExistence type="predicted"/>
<dbReference type="EMBL" id="JAGINW010000001">
    <property type="protein sequence ID" value="MBP2330052.1"/>
    <property type="molecule type" value="Genomic_DNA"/>
</dbReference>
<protein>
    <submittedName>
        <fullName evidence="1">Uncharacterized protein</fullName>
    </submittedName>
</protein>
<evidence type="ECO:0000313" key="1">
    <source>
        <dbReference type="EMBL" id="MBP2330052.1"/>
    </source>
</evidence>
<organism evidence="1 2">
    <name type="scientific">Kibdelosporangium banguiense</name>
    <dbReference type="NCBI Taxonomy" id="1365924"/>
    <lineage>
        <taxon>Bacteria</taxon>
        <taxon>Bacillati</taxon>
        <taxon>Actinomycetota</taxon>
        <taxon>Actinomycetes</taxon>
        <taxon>Pseudonocardiales</taxon>
        <taxon>Pseudonocardiaceae</taxon>
        <taxon>Kibdelosporangium</taxon>
    </lineage>
</organism>
<reference evidence="1 2" key="1">
    <citation type="submission" date="2021-03" db="EMBL/GenBank/DDBJ databases">
        <title>Sequencing the genomes of 1000 actinobacteria strains.</title>
        <authorList>
            <person name="Klenk H.-P."/>
        </authorList>
    </citation>
    <scope>NUCLEOTIDE SEQUENCE [LARGE SCALE GENOMIC DNA]</scope>
    <source>
        <strain evidence="1 2">DSM 46670</strain>
    </source>
</reference>
<dbReference type="RefSeq" id="WP_245378765.1">
    <property type="nucleotide sequence ID" value="NZ_JAGINW010000001.1"/>
</dbReference>
<evidence type="ECO:0000313" key="2">
    <source>
        <dbReference type="Proteomes" id="UP001519332"/>
    </source>
</evidence>